<dbReference type="Pfam" id="PF00704">
    <property type="entry name" value="Glyco_hydro_18"/>
    <property type="match status" value="1"/>
</dbReference>
<feature type="domain" description="GH18" evidence="2">
    <location>
        <begin position="121"/>
        <end position="384"/>
    </location>
</feature>
<dbReference type="PANTHER" id="PTHR11177:SF360">
    <property type="entry name" value="CHITINASE 4-RELATED"/>
    <property type="match status" value="1"/>
</dbReference>
<comment type="caution">
    <text evidence="3">The sequence shown here is derived from an EMBL/GenBank/DDBJ whole genome shotgun (WGS) entry which is preliminary data.</text>
</comment>
<dbReference type="PANTHER" id="PTHR11177">
    <property type="entry name" value="CHITINASE"/>
    <property type="match status" value="1"/>
</dbReference>
<protein>
    <submittedName>
        <fullName evidence="3">Chitinase</fullName>
    </submittedName>
</protein>
<dbReference type="InterPro" id="IPR017853">
    <property type="entry name" value="GH"/>
</dbReference>
<dbReference type="InterPro" id="IPR050314">
    <property type="entry name" value="Glycosyl_Hydrlase_18"/>
</dbReference>
<organism evidence="3 4">
    <name type="scientific">Penaeus vannamei</name>
    <name type="common">Whiteleg shrimp</name>
    <name type="synonym">Litopenaeus vannamei</name>
    <dbReference type="NCBI Taxonomy" id="6689"/>
    <lineage>
        <taxon>Eukaryota</taxon>
        <taxon>Metazoa</taxon>
        <taxon>Ecdysozoa</taxon>
        <taxon>Arthropoda</taxon>
        <taxon>Crustacea</taxon>
        <taxon>Multicrustacea</taxon>
        <taxon>Malacostraca</taxon>
        <taxon>Eumalacostraca</taxon>
        <taxon>Eucarida</taxon>
        <taxon>Decapoda</taxon>
        <taxon>Dendrobranchiata</taxon>
        <taxon>Penaeoidea</taxon>
        <taxon>Penaeidae</taxon>
        <taxon>Penaeus</taxon>
    </lineage>
</organism>
<name>A0A423TVN1_PENVA</name>
<evidence type="ECO:0000313" key="3">
    <source>
        <dbReference type="EMBL" id="ROT80462.1"/>
    </source>
</evidence>
<dbReference type="GO" id="GO:0005576">
    <property type="term" value="C:extracellular region"/>
    <property type="evidence" value="ECO:0007669"/>
    <property type="project" value="TreeGrafter"/>
</dbReference>
<dbReference type="InterPro" id="IPR011583">
    <property type="entry name" value="Chitinase_II/V-like_cat"/>
</dbReference>
<dbReference type="GO" id="GO:0008061">
    <property type="term" value="F:chitin binding"/>
    <property type="evidence" value="ECO:0007669"/>
    <property type="project" value="InterPro"/>
</dbReference>
<proteinExistence type="predicted"/>
<evidence type="ECO:0000313" key="4">
    <source>
        <dbReference type="Proteomes" id="UP000283509"/>
    </source>
</evidence>
<dbReference type="GO" id="GO:0006032">
    <property type="term" value="P:chitin catabolic process"/>
    <property type="evidence" value="ECO:0007669"/>
    <property type="project" value="TreeGrafter"/>
</dbReference>
<keyword evidence="4" id="KW-1185">Reference proteome</keyword>
<dbReference type="AlphaFoldDB" id="A0A423TVN1"/>
<reference evidence="3 4" key="1">
    <citation type="submission" date="2018-04" db="EMBL/GenBank/DDBJ databases">
        <authorList>
            <person name="Zhang X."/>
            <person name="Yuan J."/>
            <person name="Li F."/>
            <person name="Xiang J."/>
        </authorList>
    </citation>
    <scope>NUCLEOTIDE SEQUENCE [LARGE SCALE GENOMIC DNA]</scope>
    <source>
        <tissue evidence="3">Muscle</tissue>
    </source>
</reference>
<dbReference type="SMART" id="SM00636">
    <property type="entry name" value="Glyco_18"/>
    <property type="match status" value="1"/>
</dbReference>
<dbReference type="PROSITE" id="PS51910">
    <property type="entry name" value="GH18_2"/>
    <property type="match status" value="1"/>
</dbReference>
<dbReference type="GO" id="GO:0005975">
    <property type="term" value="P:carbohydrate metabolic process"/>
    <property type="evidence" value="ECO:0007669"/>
    <property type="project" value="InterPro"/>
</dbReference>
<dbReference type="InterPro" id="IPR001223">
    <property type="entry name" value="Glyco_hydro18_cat"/>
</dbReference>
<dbReference type="OrthoDB" id="5597648at2759"/>
<evidence type="ECO:0000259" key="2">
    <source>
        <dbReference type="PROSITE" id="PS51910"/>
    </source>
</evidence>
<dbReference type="Proteomes" id="UP000283509">
    <property type="component" value="Unassembled WGS sequence"/>
</dbReference>
<dbReference type="SUPFAM" id="SSF51445">
    <property type="entry name" value="(Trans)glycosidases"/>
    <property type="match status" value="1"/>
</dbReference>
<dbReference type="Gene3D" id="3.20.20.80">
    <property type="entry name" value="Glycosidases"/>
    <property type="match status" value="1"/>
</dbReference>
<dbReference type="STRING" id="6689.A0A423TVN1"/>
<dbReference type="EMBL" id="QCYY01001121">
    <property type="protein sequence ID" value="ROT80462.1"/>
    <property type="molecule type" value="Genomic_DNA"/>
</dbReference>
<dbReference type="GO" id="GO:0004568">
    <property type="term" value="F:chitinase activity"/>
    <property type="evidence" value="ECO:0007669"/>
    <property type="project" value="TreeGrafter"/>
</dbReference>
<sequence length="384" mass="42603">MPPYLVDRIQNSNLTIKKTCEMDEESQLEGDFATQVTKIVSQIRLPLHSQKIREAWAGVEETASLIEEKKNLDWTAVEKEVYLSLALLIAQLAALTHKGSELALITPGSDPHAIANSFRKTVTVCYLGSWAVWRPDAGKYDVDQIDPFLCTHVVYSYAQISETSWEAVVHIFKKVNPELKTLLSVGGNAKLMSEVSADPLKRQSFVSSAVSLAKNHSFDGLDSDWMYPGDENGSPEDKENYILLLTELREALVKEQLLLTAAVSLQKPVIDLAYDIPAMSAVTDLLILRGYNFHGTYDTYTHHHAPLYGHPGDTGNNLFLNIDYGVDYWVSGGADKSKLVLGLGTFGICWTLDSLSDTGTSLRPHKRGNRGLTQRRWASSGSMR</sequence>
<reference evidence="3 4" key="2">
    <citation type="submission" date="2019-01" db="EMBL/GenBank/DDBJ databases">
        <title>The decoding of complex shrimp genome reveals the adaptation for benthos swimmer, frequently molting mechanism and breeding impact on genome.</title>
        <authorList>
            <person name="Sun Y."/>
            <person name="Gao Y."/>
            <person name="Yu Y."/>
        </authorList>
    </citation>
    <scope>NUCLEOTIDE SEQUENCE [LARGE SCALE GENOMIC DNA]</scope>
    <source>
        <tissue evidence="3">Muscle</tissue>
    </source>
</reference>
<accession>A0A423TVN1</accession>
<evidence type="ECO:0000256" key="1">
    <source>
        <dbReference type="SAM" id="MobiDB-lite"/>
    </source>
</evidence>
<feature type="region of interest" description="Disordered" evidence="1">
    <location>
        <begin position="363"/>
        <end position="384"/>
    </location>
</feature>
<gene>
    <name evidence="3" type="ORF">C7M84_000812</name>
</gene>